<dbReference type="SUPFAM" id="SSF54427">
    <property type="entry name" value="NTF2-like"/>
    <property type="match status" value="1"/>
</dbReference>
<dbReference type="PANTHER" id="PTHR33747">
    <property type="entry name" value="UPF0225 PROTEIN SCO1677"/>
    <property type="match status" value="1"/>
</dbReference>
<protein>
    <recommendedName>
        <fullName evidence="1">YchJ-like middle NTF2-like domain-containing protein</fullName>
    </recommendedName>
</protein>
<dbReference type="Proteomes" id="UP000078543">
    <property type="component" value="Unassembled WGS sequence"/>
</dbReference>
<proteinExistence type="predicted"/>
<dbReference type="SUPFAM" id="SSF103642">
    <property type="entry name" value="Sec-C motif"/>
    <property type="match status" value="1"/>
</dbReference>
<dbReference type="InterPro" id="IPR032710">
    <property type="entry name" value="NTF2-like_dom_sf"/>
</dbReference>
<sequence length="161" mass="17309">MTSACPCGSGRGFDDCCAPLLAGQPAPSPEALMRSRYSAFVKGDVAYLGTTLAPEALVDYDPKETEALVEAARWQGLEIRSSGIDETGEKGHVEFVARYTAGGKPYVHHELGSFRIVEGRWLYVDGVMNPRPPQRVVANKVGRNDPCPCGSGQKFKKCCGA</sequence>
<dbReference type="InterPro" id="IPR004027">
    <property type="entry name" value="SEC_C_motif"/>
</dbReference>
<dbReference type="NCBIfam" id="NF002449">
    <property type="entry name" value="PRK01617.1"/>
    <property type="match status" value="1"/>
</dbReference>
<dbReference type="EMBL" id="LWQU01000126">
    <property type="protein sequence ID" value="OAN53089.1"/>
    <property type="molecule type" value="Genomic_DNA"/>
</dbReference>
<dbReference type="Pfam" id="PF02810">
    <property type="entry name" value="SEC-C"/>
    <property type="match status" value="2"/>
</dbReference>
<dbReference type="InterPro" id="IPR048469">
    <property type="entry name" value="YchJ-like_M"/>
</dbReference>
<dbReference type="PANTHER" id="PTHR33747:SF1">
    <property type="entry name" value="ADENYLATE CYCLASE-ASSOCIATED CAP C-TERMINAL DOMAIN-CONTAINING PROTEIN"/>
    <property type="match status" value="1"/>
</dbReference>
<organism evidence="2 3">
    <name type="scientific">Magnetospirillum moscoviense</name>
    <dbReference type="NCBI Taxonomy" id="1437059"/>
    <lineage>
        <taxon>Bacteria</taxon>
        <taxon>Pseudomonadati</taxon>
        <taxon>Pseudomonadota</taxon>
        <taxon>Alphaproteobacteria</taxon>
        <taxon>Rhodospirillales</taxon>
        <taxon>Rhodospirillaceae</taxon>
        <taxon>Magnetospirillum</taxon>
    </lineage>
</organism>
<dbReference type="OrthoDB" id="21421at2"/>
<dbReference type="RefSeq" id="WP_068498956.1">
    <property type="nucleotide sequence ID" value="NZ_LWQU01000126.1"/>
</dbReference>
<dbReference type="STRING" id="1437059.A6A05_10010"/>
<reference evidence="2 3" key="1">
    <citation type="submission" date="2016-04" db="EMBL/GenBank/DDBJ databases">
        <title>Draft genome sequence of freshwater magnetotactic bacteria Magnetospirillum marisnigri SP-1 and Magnetospirillum moscoviense BB-1.</title>
        <authorList>
            <person name="Koziaeva V."/>
            <person name="Dziuba M.V."/>
            <person name="Ivanov T.M."/>
            <person name="Kuznetsov B."/>
            <person name="Grouzdev D.S."/>
        </authorList>
    </citation>
    <scope>NUCLEOTIDE SEQUENCE [LARGE SCALE GENOMIC DNA]</scope>
    <source>
        <strain evidence="2 3">BB-1</strain>
    </source>
</reference>
<dbReference type="AlphaFoldDB" id="A0A178MTF2"/>
<accession>A0A178MTF2</accession>
<dbReference type="Gene3D" id="3.10.450.50">
    <property type="match status" value="1"/>
</dbReference>
<comment type="caution">
    <text evidence="2">The sequence shown here is derived from an EMBL/GenBank/DDBJ whole genome shotgun (WGS) entry which is preliminary data.</text>
</comment>
<dbReference type="Pfam" id="PF17775">
    <property type="entry name" value="YchJ_M-like"/>
    <property type="match status" value="1"/>
</dbReference>
<evidence type="ECO:0000259" key="1">
    <source>
        <dbReference type="Pfam" id="PF17775"/>
    </source>
</evidence>
<evidence type="ECO:0000313" key="2">
    <source>
        <dbReference type="EMBL" id="OAN53089.1"/>
    </source>
</evidence>
<evidence type="ECO:0000313" key="3">
    <source>
        <dbReference type="Proteomes" id="UP000078543"/>
    </source>
</evidence>
<keyword evidence="3" id="KW-1185">Reference proteome</keyword>
<feature type="domain" description="YchJ-like middle NTF2-like" evidence="1">
    <location>
        <begin position="28"/>
        <end position="126"/>
    </location>
</feature>
<name>A0A178MTF2_9PROT</name>
<gene>
    <name evidence="2" type="ORF">A6A05_10010</name>
</gene>